<evidence type="ECO:0000256" key="2">
    <source>
        <dbReference type="SAM" id="MobiDB-lite"/>
    </source>
</evidence>
<dbReference type="PANTHER" id="PTHR11439">
    <property type="entry name" value="GAG-POL-RELATED RETROTRANSPOSON"/>
    <property type="match status" value="1"/>
</dbReference>
<gene>
    <name evidence="4" type="ORF">Tci_056385</name>
</gene>
<reference evidence="4" key="1">
    <citation type="journal article" date="2019" name="Sci. Rep.">
        <title>Draft genome of Tanacetum cinerariifolium, the natural source of mosquito coil.</title>
        <authorList>
            <person name="Yamashiro T."/>
            <person name="Shiraishi A."/>
            <person name="Satake H."/>
            <person name="Nakayama K."/>
        </authorList>
    </citation>
    <scope>NUCLEOTIDE SEQUENCE</scope>
</reference>
<protein>
    <submittedName>
        <fullName evidence="4">Putative ribonuclease H-like domain-containing protein</fullName>
    </submittedName>
</protein>
<comment type="caution">
    <text evidence="4">The sequence shown here is derived from an EMBL/GenBank/DDBJ whole genome shotgun (WGS) entry which is preliminary data.</text>
</comment>
<name>A0A6L2NFY2_TANCI</name>
<dbReference type="Pfam" id="PF07727">
    <property type="entry name" value="RVT_2"/>
    <property type="match status" value="1"/>
</dbReference>
<feature type="compositionally biased region" description="Polar residues" evidence="2">
    <location>
        <begin position="226"/>
        <end position="239"/>
    </location>
</feature>
<dbReference type="EMBL" id="BKCJ010008886">
    <property type="protein sequence ID" value="GEU84407.1"/>
    <property type="molecule type" value="Genomic_DNA"/>
</dbReference>
<dbReference type="AlphaFoldDB" id="A0A6L2NFY2"/>
<organism evidence="4">
    <name type="scientific">Tanacetum cinerariifolium</name>
    <name type="common">Dalmatian daisy</name>
    <name type="synonym">Chrysanthemum cinerariifolium</name>
    <dbReference type="NCBI Taxonomy" id="118510"/>
    <lineage>
        <taxon>Eukaryota</taxon>
        <taxon>Viridiplantae</taxon>
        <taxon>Streptophyta</taxon>
        <taxon>Embryophyta</taxon>
        <taxon>Tracheophyta</taxon>
        <taxon>Spermatophyta</taxon>
        <taxon>Magnoliopsida</taxon>
        <taxon>eudicotyledons</taxon>
        <taxon>Gunneridae</taxon>
        <taxon>Pentapetalae</taxon>
        <taxon>asterids</taxon>
        <taxon>campanulids</taxon>
        <taxon>Asterales</taxon>
        <taxon>Asteraceae</taxon>
        <taxon>Asteroideae</taxon>
        <taxon>Anthemideae</taxon>
        <taxon>Anthemidinae</taxon>
        <taxon>Tanacetum</taxon>
    </lineage>
</organism>
<feature type="region of interest" description="Disordered" evidence="2">
    <location>
        <begin position="990"/>
        <end position="1014"/>
    </location>
</feature>
<feature type="compositionally biased region" description="Polar residues" evidence="2">
    <location>
        <begin position="678"/>
        <end position="694"/>
    </location>
</feature>
<dbReference type="InterPro" id="IPR043502">
    <property type="entry name" value="DNA/RNA_pol_sf"/>
</dbReference>
<keyword evidence="1" id="KW-0175">Coiled coil</keyword>
<dbReference type="CDD" id="cd09272">
    <property type="entry name" value="RNase_HI_RT_Ty1"/>
    <property type="match status" value="1"/>
</dbReference>
<evidence type="ECO:0000256" key="1">
    <source>
        <dbReference type="SAM" id="Coils"/>
    </source>
</evidence>
<feature type="region of interest" description="Disordered" evidence="2">
    <location>
        <begin position="225"/>
        <end position="283"/>
    </location>
</feature>
<accession>A0A6L2NFY2</accession>
<feature type="compositionally biased region" description="Basic and acidic residues" evidence="2">
    <location>
        <begin position="998"/>
        <end position="1014"/>
    </location>
</feature>
<feature type="compositionally biased region" description="Basic and acidic residues" evidence="2">
    <location>
        <begin position="240"/>
        <end position="262"/>
    </location>
</feature>
<dbReference type="PANTHER" id="PTHR11439:SF495">
    <property type="entry name" value="REVERSE TRANSCRIPTASE, RNA-DEPENDENT DNA POLYMERASE-RELATED"/>
    <property type="match status" value="1"/>
</dbReference>
<feature type="region of interest" description="Disordered" evidence="2">
    <location>
        <begin position="662"/>
        <end position="699"/>
    </location>
</feature>
<feature type="domain" description="Reverse transcriptase Ty1/copia-type" evidence="3">
    <location>
        <begin position="264"/>
        <end position="429"/>
    </location>
</feature>
<dbReference type="InterPro" id="IPR013103">
    <property type="entry name" value="RVT_2"/>
</dbReference>
<proteinExistence type="predicted"/>
<feature type="coiled-coil region" evidence="1">
    <location>
        <begin position="707"/>
        <end position="734"/>
    </location>
</feature>
<evidence type="ECO:0000313" key="4">
    <source>
        <dbReference type="EMBL" id="GEU84407.1"/>
    </source>
</evidence>
<dbReference type="SUPFAM" id="SSF56672">
    <property type="entry name" value="DNA/RNA polymerases"/>
    <property type="match status" value="1"/>
</dbReference>
<sequence length="1142" mass="131055">MDQDSIHMEAASKVPMLKPSEYELWRMKIDQYIQMVDYSLWEVIENGNAPPITQVVKGVETTIAPATAEEKAQRRTVHVETPASVTLVSCDGLGGYDWSDQAEDGQTNFALMTYSSTSSNSQIIDKCKTGLRYNAVLPPYTGNFLPPKPDLSGLEEFVNEPVVTDPIVKKPVSETSEAKASADKPKETCPILQIIMKLIDDMLPLEITLKEGKSQAETADPLLFQESKSSQTDGFQPSSDDGKKVDEDTRQESECNDQDKQDNVNSTDNLNATSTNRVNNKKDERGIVIRNKARLVAQGHTQEEGIDYDIVFALVARIEAIRLFLAYASFKDFVVYQMDVKSAFLYEKIKEEVYVCQPPGFEDPNFPDKVYKVKKALYGLHQAPKAWYETFSTYLLHNGFHRGKIDKTLFIRRHKDDILLIQVYVDDITFGLQVKQKQDGIFISQDKYVVEILKKYGFSEVKNASTPMETQKPLLKDEDGEKVDVHMYRLMIGSLMYLTSSRPDIMFAVCACARYQVNPKVSHLHAVKRIFRYLKGQPKFSLWYPKDSPFYLVAYTDSEYAGASLDRKSTTGGYQFLRCRLISWQCKKQTVIANSTTKAEYVAASSCCGKVLWIQNQLLDYGIYVTPSHTKEIFRNMKKVGKGFSGRDTPLFPTMMVQAQEDMGKGSANPIDPHHTPTIVQPSTSQPQKTNQPRNLEKRVLDLKTTKTSQAMEIKSLKRRVKKLERRKRSRTHRLKRLYKVGLLVRVKSSEDECFGEEDASKQGMIADIDANEDIYLVMFTRIKICLVLMTQMVMSTATTTTATIDDITLAKALIEIKSAKPNTTAARTRPKAKGLVIHDQEQAPTLIVSSQQPSQNLPSSYKLKKKKKKKGLREKKLNKFKKLQAKEQDDFTDAEKAKLFMEFLEKSIKFFAAKRAEEKRNIPPTRAQQRSIMSTYLKNIDGWKLKSLKKNSFAKIQELFDKAMKKVNTFVDFRTELVEESSKKAEVEITQKGSSKRAGDELEEERSKKQKVEDDKDKMLKNFDREDLEVLWRFVKARFEKVKPVDHMDSFLLHNLKTMFEHHVENNVWKNQQGLVKVKNWKLYDSYEVHCVTMQNILYYLLVEKMYPLINHTLHQMFNDVKLQVDYECKMAFELLRLVKK</sequence>
<feature type="compositionally biased region" description="Polar residues" evidence="2">
    <location>
        <begin position="263"/>
        <end position="278"/>
    </location>
</feature>
<evidence type="ECO:0000259" key="3">
    <source>
        <dbReference type="Pfam" id="PF07727"/>
    </source>
</evidence>